<organism evidence="2">
    <name type="scientific">hydrothermal vent metagenome</name>
    <dbReference type="NCBI Taxonomy" id="652676"/>
    <lineage>
        <taxon>unclassified sequences</taxon>
        <taxon>metagenomes</taxon>
        <taxon>ecological metagenomes</taxon>
    </lineage>
</organism>
<feature type="domain" description="Phytase-like" evidence="1">
    <location>
        <begin position="65"/>
        <end position="318"/>
    </location>
</feature>
<proteinExistence type="predicted"/>
<reference evidence="2" key="1">
    <citation type="submission" date="2018-06" db="EMBL/GenBank/DDBJ databases">
        <authorList>
            <person name="Zhirakovskaya E."/>
        </authorList>
    </citation>
    <scope>NUCLEOTIDE SEQUENCE</scope>
</reference>
<dbReference type="InterPro" id="IPR014567">
    <property type="entry name" value="UCP031900"/>
</dbReference>
<sequence>MTGWRLASAVLALIFLGVIVPASVASAASSAISATPIIKYRSVDPGSQVDKVIWRGGLVLEGPEKFGGISGITFIDQTRFIMVSDRGLFVSGSLSHSDDGRPKALENVKFTPVTNSKGAPLPKNYSRDSEAITSVYRNGQPVAVRVGFENLTRVADFALVNGRPAGAAREVVIPKWISAIRTNQSLESVCFASSASLIAGSTLLLLEKYIVDGANSGWILGNRDKGPVSLTLADGFKPTDCAFLPDGDLVVLERGIGFLSFTMQVRHIKADQVKAGAVMAGEVILTGYGGDIDNMEGIGVRIAKDGSTRLVIVADNNFNSWERSLLLEFELVE</sequence>
<dbReference type="InterPro" id="IPR027372">
    <property type="entry name" value="Phytase-like_dom"/>
</dbReference>
<gene>
    <name evidence="2" type="ORF">MNBD_ALPHA12-1728</name>
</gene>
<evidence type="ECO:0000313" key="2">
    <source>
        <dbReference type="EMBL" id="VAW22934.1"/>
    </source>
</evidence>
<name>A0A3B0US67_9ZZZZ</name>
<dbReference type="Pfam" id="PF13449">
    <property type="entry name" value="Phytase-like"/>
    <property type="match status" value="1"/>
</dbReference>
<accession>A0A3B0US67</accession>
<dbReference type="PIRSF" id="PIRSF031900">
    <property type="entry name" value="UCP031900"/>
    <property type="match status" value="1"/>
</dbReference>
<protein>
    <recommendedName>
        <fullName evidence="1">Phytase-like domain-containing protein</fullName>
    </recommendedName>
</protein>
<dbReference type="EMBL" id="UOEO01000218">
    <property type="protein sequence ID" value="VAW22934.1"/>
    <property type="molecule type" value="Genomic_DNA"/>
</dbReference>
<evidence type="ECO:0000259" key="1">
    <source>
        <dbReference type="Pfam" id="PF13449"/>
    </source>
</evidence>
<dbReference type="AlphaFoldDB" id="A0A3B0US67"/>